<feature type="transmembrane region" description="Helical" evidence="1">
    <location>
        <begin position="78"/>
        <end position="98"/>
    </location>
</feature>
<evidence type="ECO:0000313" key="2">
    <source>
        <dbReference type="EMBL" id="MDO6122310.1"/>
    </source>
</evidence>
<dbReference type="Proteomes" id="UP001177080">
    <property type="component" value="Unassembled WGS sequence"/>
</dbReference>
<feature type="transmembrane region" description="Helical" evidence="1">
    <location>
        <begin position="12"/>
        <end position="35"/>
    </location>
</feature>
<name>A0ABT8XEZ0_9HYPH</name>
<accession>A0ABT8XEZ0</accession>
<feature type="transmembrane region" description="Helical" evidence="1">
    <location>
        <begin position="47"/>
        <end position="66"/>
    </location>
</feature>
<comment type="caution">
    <text evidence="2">The sequence shown here is derived from an EMBL/GenBank/DDBJ whole genome shotgun (WGS) entry which is preliminary data.</text>
</comment>
<proteinExistence type="predicted"/>
<evidence type="ECO:0000313" key="3">
    <source>
        <dbReference type="Proteomes" id="UP001177080"/>
    </source>
</evidence>
<keyword evidence="1" id="KW-0812">Transmembrane</keyword>
<sequence length="131" mass="14669">MPHTTRLSIVRPWLPFVLSMLGYIVVLIISLRVLAQGIPDGAMRVTISLAPMVPALFLGWSILSLIRSLDEMHRRLQLEAFALAFAGTALVTFSYGFLENAGFPKLTAFTVWPLMCGFWIVGVVMGRLRYR</sequence>
<gene>
    <name evidence="2" type="ORF">GB928_014045</name>
</gene>
<dbReference type="RefSeq" id="WP_244760020.1">
    <property type="nucleotide sequence ID" value="NZ_JALJCJ010000002.1"/>
</dbReference>
<keyword evidence="1" id="KW-0472">Membrane</keyword>
<keyword evidence="1" id="KW-1133">Transmembrane helix</keyword>
<evidence type="ECO:0008006" key="4">
    <source>
        <dbReference type="Google" id="ProtNLM"/>
    </source>
</evidence>
<organism evidence="2 3">
    <name type="scientific">Shinella curvata</name>
    <dbReference type="NCBI Taxonomy" id="1817964"/>
    <lineage>
        <taxon>Bacteria</taxon>
        <taxon>Pseudomonadati</taxon>
        <taxon>Pseudomonadota</taxon>
        <taxon>Alphaproteobacteria</taxon>
        <taxon>Hyphomicrobiales</taxon>
        <taxon>Rhizobiaceae</taxon>
        <taxon>Shinella</taxon>
    </lineage>
</organism>
<keyword evidence="3" id="KW-1185">Reference proteome</keyword>
<dbReference type="EMBL" id="WHSC02000006">
    <property type="protein sequence ID" value="MDO6122310.1"/>
    <property type="molecule type" value="Genomic_DNA"/>
</dbReference>
<reference evidence="2" key="1">
    <citation type="submission" date="2022-04" db="EMBL/GenBank/DDBJ databases">
        <title>Shinella lacus sp. nov., a novel member of the genus Shinella from water.</title>
        <authorList>
            <person name="Deng Y."/>
        </authorList>
    </citation>
    <scope>NUCLEOTIDE SEQUENCE</scope>
    <source>
        <strain evidence="2">JCM 31239</strain>
    </source>
</reference>
<evidence type="ECO:0000256" key="1">
    <source>
        <dbReference type="SAM" id="Phobius"/>
    </source>
</evidence>
<feature type="transmembrane region" description="Helical" evidence="1">
    <location>
        <begin position="110"/>
        <end position="128"/>
    </location>
</feature>
<protein>
    <recommendedName>
        <fullName evidence="4">Transmembrane protein</fullName>
    </recommendedName>
</protein>